<feature type="transmembrane region" description="Helical" evidence="1">
    <location>
        <begin position="62"/>
        <end position="85"/>
    </location>
</feature>
<keyword evidence="1" id="KW-0472">Membrane</keyword>
<reference evidence="3" key="1">
    <citation type="journal article" date="2019" name="Int. J. Syst. Evol. Microbiol.">
        <title>The Global Catalogue of Microorganisms (GCM) 10K type strain sequencing project: providing services to taxonomists for standard genome sequencing and annotation.</title>
        <authorList>
            <consortium name="The Broad Institute Genomics Platform"/>
            <consortium name="The Broad Institute Genome Sequencing Center for Infectious Disease"/>
            <person name="Wu L."/>
            <person name="Ma J."/>
        </authorList>
    </citation>
    <scope>NUCLEOTIDE SEQUENCE [LARGE SCALE GENOMIC DNA]</scope>
    <source>
        <strain evidence="3">CCUG 58938</strain>
    </source>
</reference>
<accession>A0ABW3JZD7</accession>
<organism evidence="2 3">
    <name type="scientific">Ohtaekwangia kribbensis</name>
    <dbReference type="NCBI Taxonomy" id="688913"/>
    <lineage>
        <taxon>Bacteria</taxon>
        <taxon>Pseudomonadati</taxon>
        <taxon>Bacteroidota</taxon>
        <taxon>Cytophagia</taxon>
        <taxon>Cytophagales</taxon>
        <taxon>Fulvivirgaceae</taxon>
        <taxon>Ohtaekwangia</taxon>
    </lineage>
</organism>
<keyword evidence="1" id="KW-1133">Transmembrane helix</keyword>
<feature type="transmembrane region" description="Helical" evidence="1">
    <location>
        <begin position="130"/>
        <end position="152"/>
    </location>
</feature>
<comment type="caution">
    <text evidence="2">The sequence shown here is derived from an EMBL/GenBank/DDBJ whole genome shotgun (WGS) entry which is preliminary data.</text>
</comment>
<keyword evidence="3" id="KW-1185">Reference proteome</keyword>
<name>A0ABW3JZD7_9BACT</name>
<sequence>MQQNMNILTAIVAGIGGTALMTAFIYLVSYITHKRLKVVKILGTMLTFQTTPDKETSEHSSAVVVGILGHYLVGIIFSVIYYLLWTNGIGKPDFITCVLYGFISGIVGIIVWRIFFAIHPNPPAVPLKDYIPSILVGHIFFGAGVWATLQLLT</sequence>
<evidence type="ECO:0000313" key="2">
    <source>
        <dbReference type="EMBL" id="MFD0998311.1"/>
    </source>
</evidence>
<evidence type="ECO:0000256" key="1">
    <source>
        <dbReference type="SAM" id="Phobius"/>
    </source>
</evidence>
<keyword evidence="1" id="KW-0812">Transmembrane</keyword>
<feature type="transmembrane region" description="Helical" evidence="1">
    <location>
        <begin position="7"/>
        <end position="28"/>
    </location>
</feature>
<dbReference type="Proteomes" id="UP001597112">
    <property type="component" value="Unassembled WGS sequence"/>
</dbReference>
<proteinExistence type="predicted"/>
<gene>
    <name evidence="2" type="ORF">ACFQ21_03295</name>
</gene>
<dbReference type="EMBL" id="JBHTKA010000001">
    <property type="protein sequence ID" value="MFD0998311.1"/>
    <property type="molecule type" value="Genomic_DNA"/>
</dbReference>
<evidence type="ECO:0008006" key="4">
    <source>
        <dbReference type="Google" id="ProtNLM"/>
    </source>
</evidence>
<protein>
    <recommendedName>
        <fullName evidence="4">DUF1440 domain-containing protein</fullName>
    </recommendedName>
</protein>
<feature type="transmembrane region" description="Helical" evidence="1">
    <location>
        <begin position="97"/>
        <end position="118"/>
    </location>
</feature>
<dbReference type="RefSeq" id="WP_377574801.1">
    <property type="nucleotide sequence ID" value="NZ_JBHTKA010000001.1"/>
</dbReference>
<evidence type="ECO:0000313" key="3">
    <source>
        <dbReference type="Proteomes" id="UP001597112"/>
    </source>
</evidence>